<proteinExistence type="predicted"/>
<keyword evidence="13" id="KW-1185">Reference proteome</keyword>
<gene>
    <name evidence="12" type="ORF">EI293_14930</name>
</gene>
<dbReference type="PANTHER" id="PTHR30600:SF10">
    <property type="entry name" value="BLL6722 PROTEIN"/>
    <property type="match status" value="1"/>
</dbReference>
<feature type="binding site" description="axial binding residue" evidence="9">
    <location>
        <position position="93"/>
    </location>
    <ligand>
        <name>heme c</name>
        <dbReference type="ChEBI" id="CHEBI:61717"/>
        <label>1</label>
    </ligand>
    <ligandPart>
        <name>Fe</name>
        <dbReference type="ChEBI" id="CHEBI:18248"/>
    </ligandPart>
</feature>
<dbReference type="InterPro" id="IPR051395">
    <property type="entry name" value="Cytochrome_c_Peroxidase/MauG"/>
</dbReference>
<evidence type="ECO:0000256" key="9">
    <source>
        <dbReference type="PIRSR" id="PIRSR000294-2"/>
    </source>
</evidence>
<evidence type="ECO:0000259" key="11">
    <source>
        <dbReference type="PROSITE" id="PS51007"/>
    </source>
</evidence>
<dbReference type="GO" id="GO:0042597">
    <property type="term" value="C:periplasmic space"/>
    <property type="evidence" value="ECO:0007669"/>
    <property type="project" value="UniProtKB-SubCell"/>
</dbReference>
<accession>A0A3R9MW52</accession>
<dbReference type="PIRSF" id="PIRSF000294">
    <property type="entry name" value="Cytochrome-c_peroxidase"/>
    <property type="match status" value="1"/>
</dbReference>
<dbReference type="Pfam" id="PF03150">
    <property type="entry name" value="CCP_MauG"/>
    <property type="match status" value="1"/>
</dbReference>
<dbReference type="GO" id="GO:0020037">
    <property type="term" value="F:heme binding"/>
    <property type="evidence" value="ECO:0007669"/>
    <property type="project" value="InterPro"/>
</dbReference>
<evidence type="ECO:0000256" key="5">
    <source>
        <dbReference type="ARBA" id="ARBA00022764"/>
    </source>
</evidence>
<evidence type="ECO:0000313" key="13">
    <source>
        <dbReference type="Proteomes" id="UP000270291"/>
    </source>
</evidence>
<dbReference type="AlphaFoldDB" id="A0A3R9MW52"/>
<dbReference type="InterPro" id="IPR026259">
    <property type="entry name" value="MauG/Cytc_peroxidase"/>
</dbReference>
<dbReference type="InterPro" id="IPR004852">
    <property type="entry name" value="Di-haem_cyt_c_peroxidsae"/>
</dbReference>
<keyword evidence="5" id="KW-0574">Periplasm</keyword>
<reference evidence="12 13" key="1">
    <citation type="submission" date="2018-12" db="EMBL/GenBank/DDBJ databases">
        <authorList>
            <person name="Feng G."/>
            <person name="Zhu H."/>
        </authorList>
    </citation>
    <scope>NUCLEOTIDE SEQUENCE [LARGE SCALE GENOMIC DNA]</scope>
    <source>
        <strain evidence="12 13">LMG 26000</strain>
    </source>
</reference>
<feature type="binding site" description="covalent" evidence="8">
    <location>
        <position position="247"/>
    </location>
    <ligand>
        <name>heme c</name>
        <dbReference type="ChEBI" id="CHEBI:61717"/>
        <label>2</label>
    </ligand>
</feature>
<comment type="caution">
    <text evidence="12">The sequence shown here is derived from an EMBL/GenBank/DDBJ whole genome shotgun (WGS) entry which is preliminary data.</text>
</comment>
<dbReference type="EMBL" id="RWIU01000005">
    <property type="protein sequence ID" value="RSK42218.1"/>
    <property type="molecule type" value="Genomic_DNA"/>
</dbReference>
<comment type="PTM">
    <text evidence="8">Binds 2 heme groups per subunit.</text>
</comment>
<dbReference type="PROSITE" id="PS51007">
    <property type="entry name" value="CYTC"/>
    <property type="match status" value="1"/>
</dbReference>
<protein>
    <submittedName>
        <fullName evidence="12">Cytochrome-c peroxidase</fullName>
    </submittedName>
</protein>
<evidence type="ECO:0000256" key="2">
    <source>
        <dbReference type="ARBA" id="ARBA00022617"/>
    </source>
</evidence>
<feature type="binding site" description="axial binding residue" evidence="9">
    <location>
        <position position="248"/>
    </location>
    <ligand>
        <name>heme c</name>
        <dbReference type="ChEBI" id="CHEBI:61717"/>
        <label>2</label>
    </ligand>
    <ligandPart>
        <name>Fe</name>
        <dbReference type="ChEBI" id="CHEBI:18248"/>
    </ligandPart>
</feature>
<dbReference type="Proteomes" id="UP000270291">
    <property type="component" value="Unassembled WGS sequence"/>
</dbReference>
<keyword evidence="4 10" id="KW-0732">Signal</keyword>
<dbReference type="GO" id="GO:0004130">
    <property type="term" value="F:cytochrome-c peroxidase activity"/>
    <property type="evidence" value="ECO:0007669"/>
    <property type="project" value="TreeGrafter"/>
</dbReference>
<dbReference type="InterPro" id="IPR009056">
    <property type="entry name" value="Cyt_c-like_dom"/>
</dbReference>
<dbReference type="GO" id="GO:0009055">
    <property type="term" value="F:electron transfer activity"/>
    <property type="evidence" value="ECO:0007669"/>
    <property type="project" value="InterPro"/>
</dbReference>
<evidence type="ECO:0000256" key="3">
    <source>
        <dbReference type="ARBA" id="ARBA00022723"/>
    </source>
</evidence>
<sequence length="377" mass="41570">MTIAFTHLPARFLLLLVVASLLAGCGNRNSGEEEVQNPYVTTPYPLVLPAGLPQNVTVPTDNALTVEGVDLGRKLFYEVRLSGNGTQSCGSCHQQSRAFTDGQVRALGAEGQRHRRNTMSLVNLLWEKTFTWDGAATSLEQQARTPLENPVEMHQLLADGVRKLQQTDLYPPLFQQAFGSSTITETNVLKALSQFERTLISANSRYDKYLRREGTLTPTERAGAAMFNNHPGEVSGLFIRGGTCHHCHISENGLFSSPEFFNNGLDLTFSDPGRGGITSLPADWGKFKATSLRNIAQTAPYMHDGRFQTLESVLDHYNEHVQVASPGIDPNVLLSNTPNGTKLDLTAQEKAQLLAFLKTLTDSTFLTDKRFSDPFRQ</sequence>
<feature type="binding site" description="covalent" evidence="8">
    <location>
        <position position="244"/>
    </location>
    <ligand>
        <name>heme c</name>
        <dbReference type="ChEBI" id="CHEBI:61717"/>
        <label>2</label>
    </ligand>
</feature>
<dbReference type="OrthoDB" id="9805202at2"/>
<keyword evidence="6" id="KW-0560">Oxidoreductase</keyword>
<feature type="binding site" description="covalent" evidence="8">
    <location>
        <position position="92"/>
    </location>
    <ligand>
        <name>heme c</name>
        <dbReference type="ChEBI" id="CHEBI:61717"/>
        <label>1</label>
    </ligand>
</feature>
<keyword evidence="12" id="KW-0575">Peroxidase</keyword>
<dbReference type="InterPro" id="IPR036909">
    <property type="entry name" value="Cyt_c-like_dom_sf"/>
</dbReference>
<feature type="signal peptide" evidence="10">
    <location>
        <begin position="1"/>
        <end position="23"/>
    </location>
</feature>
<name>A0A3R9MW52_9BACT</name>
<feature type="binding site" description="covalent" evidence="8">
    <location>
        <position position="89"/>
    </location>
    <ligand>
        <name>heme c</name>
        <dbReference type="ChEBI" id="CHEBI:61717"/>
        <label>1</label>
    </ligand>
</feature>
<comment type="cofactor">
    <cofactor evidence="8">
        <name>heme</name>
        <dbReference type="ChEBI" id="CHEBI:30413"/>
    </cofactor>
    <text evidence="8">Binds 2 heme groups.</text>
</comment>
<evidence type="ECO:0000256" key="6">
    <source>
        <dbReference type="ARBA" id="ARBA00023002"/>
    </source>
</evidence>
<dbReference type="Gene3D" id="1.10.760.10">
    <property type="entry name" value="Cytochrome c-like domain"/>
    <property type="match status" value="2"/>
</dbReference>
<organism evidence="12 13">
    <name type="scientific">Hymenobacter perfusus</name>
    <dbReference type="NCBI Taxonomy" id="1236770"/>
    <lineage>
        <taxon>Bacteria</taxon>
        <taxon>Pseudomonadati</taxon>
        <taxon>Bacteroidota</taxon>
        <taxon>Cytophagia</taxon>
        <taxon>Cytophagales</taxon>
        <taxon>Hymenobacteraceae</taxon>
        <taxon>Hymenobacter</taxon>
    </lineage>
</organism>
<evidence type="ECO:0000313" key="12">
    <source>
        <dbReference type="EMBL" id="RSK42218.1"/>
    </source>
</evidence>
<evidence type="ECO:0000256" key="1">
    <source>
        <dbReference type="ARBA" id="ARBA00004418"/>
    </source>
</evidence>
<comment type="subcellular location">
    <subcellularLocation>
        <location evidence="1">Periplasm</location>
    </subcellularLocation>
</comment>
<keyword evidence="2 8" id="KW-0349">Heme</keyword>
<keyword evidence="3 9" id="KW-0479">Metal-binding</keyword>
<feature type="chain" id="PRO_5018765488" evidence="10">
    <location>
        <begin position="24"/>
        <end position="377"/>
    </location>
</feature>
<dbReference type="PANTHER" id="PTHR30600">
    <property type="entry name" value="CYTOCHROME C PEROXIDASE-RELATED"/>
    <property type="match status" value="1"/>
</dbReference>
<dbReference type="GO" id="GO:0046872">
    <property type="term" value="F:metal ion binding"/>
    <property type="evidence" value="ECO:0007669"/>
    <property type="project" value="UniProtKB-KW"/>
</dbReference>
<evidence type="ECO:0000256" key="4">
    <source>
        <dbReference type="ARBA" id="ARBA00022729"/>
    </source>
</evidence>
<feature type="domain" description="Cytochrome c" evidence="11">
    <location>
        <begin position="218"/>
        <end position="361"/>
    </location>
</feature>
<dbReference type="SUPFAM" id="SSF46626">
    <property type="entry name" value="Cytochrome c"/>
    <property type="match status" value="2"/>
</dbReference>
<keyword evidence="7 9" id="KW-0408">Iron</keyword>
<evidence type="ECO:0000256" key="8">
    <source>
        <dbReference type="PIRSR" id="PIRSR000294-1"/>
    </source>
</evidence>
<evidence type="ECO:0000256" key="10">
    <source>
        <dbReference type="SAM" id="SignalP"/>
    </source>
</evidence>
<evidence type="ECO:0000256" key="7">
    <source>
        <dbReference type="ARBA" id="ARBA00023004"/>
    </source>
</evidence>
<dbReference type="RefSeq" id="WP_125439219.1">
    <property type="nucleotide sequence ID" value="NZ_RWIU01000005.1"/>
</dbReference>